<feature type="non-terminal residue" evidence="1">
    <location>
        <position position="1"/>
    </location>
</feature>
<name>A0A9Q0S062_9DIPT</name>
<dbReference type="OrthoDB" id="196393at2759"/>
<keyword evidence="2" id="KW-1185">Reference proteome</keyword>
<evidence type="ECO:0000313" key="2">
    <source>
        <dbReference type="Proteomes" id="UP001151699"/>
    </source>
</evidence>
<comment type="caution">
    <text evidence="1">The sequence shown here is derived from an EMBL/GenBank/DDBJ whole genome shotgun (WGS) entry which is preliminary data.</text>
</comment>
<dbReference type="PANTHER" id="PTHR21261:SF6">
    <property type="entry name" value="BEATEN PATH IIA-RELATED"/>
    <property type="match status" value="1"/>
</dbReference>
<gene>
    <name evidence="1" type="ORF">Bhyg_11679</name>
</gene>
<dbReference type="AlphaFoldDB" id="A0A9Q0S062"/>
<evidence type="ECO:0000313" key="1">
    <source>
        <dbReference type="EMBL" id="KAJ6638941.1"/>
    </source>
</evidence>
<dbReference type="InterPro" id="IPR013783">
    <property type="entry name" value="Ig-like_fold"/>
</dbReference>
<dbReference type="FunFam" id="2.60.40.10:FF:002398">
    <property type="entry name" value="Beat IIb"/>
    <property type="match status" value="1"/>
</dbReference>
<dbReference type="Proteomes" id="UP001151699">
    <property type="component" value="Chromosome X"/>
</dbReference>
<protein>
    <recommendedName>
        <fullName evidence="3">Ig-like domain-containing protein</fullName>
    </recommendedName>
</protein>
<reference evidence="1" key="1">
    <citation type="submission" date="2022-07" db="EMBL/GenBank/DDBJ databases">
        <authorList>
            <person name="Trinca V."/>
            <person name="Uliana J.V.C."/>
            <person name="Torres T.T."/>
            <person name="Ward R.J."/>
            <person name="Monesi N."/>
        </authorList>
    </citation>
    <scope>NUCLEOTIDE SEQUENCE</scope>
    <source>
        <strain evidence="1">HSMRA1968</strain>
        <tissue evidence="1">Whole embryos</tissue>
    </source>
</reference>
<sequence length="233" mass="25902">LGTAAIRNVSLLVDPPAVKRGQHATLKCIYDLENAPLYSVKFYRGLREFYRYSPSEVPSSKIFPFPGIHVDNTLSNASQVIIRNVGFGLSGNFSCEVTADAPSFSTATAHIQMQVVEFPEKRPLLWTDRDRYEPGDVLRANCTSPPSRPRVELTLTLNNMVFSSDPTYIQTSDNLVSSRTSLKLQLQSVHFGGAVHSPQGGGLILRCTARIGIQYQLELLLLLQQTVGCRQWF</sequence>
<dbReference type="EMBL" id="WJQU01000003">
    <property type="protein sequence ID" value="KAJ6638941.1"/>
    <property type="molecule type" value="Genomic_DNA"/>
</dbReference>
<dbReference type="PANTHER" id="PTHR21261">
    <property type="entry name" value="BEAT PROTEIN"/>
    <property type="match status" value="1"/>
</dbReference>
<dbReference type="InterPro" id="IPR036179">
    <property type="entry name" value="Ig-like_dom_sf"/>
</dbReference>
<proteinExistence type="predicted"/>
<accession>A0A9Q0S062</accession>
<dbReference type="Gene3D" id="2.60.40.10">
    <property type="entry name" value="Immunoglobulins"/>
    <property type="match status" value="1"/>
</dbReference>
<evidence type="ECO:0008006" key="3">
    <source>
        <dbReference type="Google" id="ProtNLM"/>
    </source>
</evidence>
<organism evidence="1 2">
    <name type="scientific">Pseudolycoriella hygida</name>
    <dbReference type="NCBI Taxonomy" id="35572"/>
    <lineage>
        <taxon>Eukaryota</taxon>
        <taxon>Metazoa</taxon>
        <taxon>Ecdysozoa</taxon>
        <taxon>Arthropoda</taxon>
        <taxon>Hexapoda</taxon>
        <taxon>Insecta</taxon>
        <taxon>Pterygota</taxon>
        <taxon>Neoptera</taxon>
        <taxon>Endopterygota</taxon>
        <taxon>Diptera</taxon>
        <taxon>Nematocera</taxon>
        <taxon>Sciaroidea</taxon>
        <taxon>Sciaridae</taxon>
        <taxon>Pseudolycoriella</taxon>
    </lineage>
</organism>
<dbReference type="SUPFAM" id="SSF48726">
    <property type="entry name" value="Immunoglobulin"/>
    <property type="match status" value="1"/>
</dbReference>